<dbReference type="PANTHER" id="PTHR36700:SF1">
    <property type="entry name" value="CRISPR SYSTEM CMR SUBUNIT CMR4"/>
    <property type="match status" value="1"/>
</dbReference>
<evidence type="ECO:0000313" key="4">
    <source>
        <dbReference type="Proteomes" id="UP000199230"/>
    </source>
</evidence>
<dbReference type="InterPro" id="IPR013410">
    <property type="entry name" value="CRISPR-assoc_RAMP_Cmr4"/>
</dbReference>
<dbReference type="Proteomes" id="UP000199230">
    <property type="component" value="Unassembled WGS sequence"/>
</dbReference>
<dbReference type="EMBL" id="FNPV01000007">
    <property type="protein sequence ID" value="SDZ03071.1"/>
    <property type="molecule type" value="Genomic_DNA"/>
</dbReference>
<proteinExistence type="predicted"/>
<dbReference type="OrthoDB" id="9789361at2"/>
<organism evidence="3 4">
    <name type="scientific">Tindallia californiensis</name>
    <dbReference type="NCBI Taxonomy" id="159292"/>
    <lineage>
        <taxon>Bacteria</taxon>
        <taxon>Bacillati</taxon>
        <taxon>Bacillota</taxon>
        <taxon>Clostridia</taxon>
        <taxon>Peptostreptococcales</taxon>
        <taxon>Tindalliaceae</taxon>
        <taxon>Tindallia</taxon>
    </lineage>
</organism>
<dbReference type="RefSeq" id="WP_093314153.1">
    <property type="nucleotide sequence ID" value="NZ_FNPV01000007.1"/>
</dbReference>
<name>A0A1H3PQ36_9FIRM</name>
<gene>
    <name evidence="3" type="ORF">SAMN05192546_10716</name>
</gene>
<dbReference type="AlphaFoldDB" id="A0A1H3PQ36"/>
<sequence length="302" mass="33849">MYTKKSPFFIQCISSVHAGSGSEVGIVDLPIQREKHTGFPKIDSSSLKGAIRSVVEENAKEKESFQKSQLVFGSEPKASSDETNAGAIAFSDARILFFPIKSAKGVFVWATCPAVIKRFFMEMEMYVPEWEGVKVIQKIEPNTVSSEKVCVTDGKMVLEEYTFQVSTNEELQGWANTMNDLIMKGFDSDLGERVVVLEDDDFADFVKLSTEVNARIRINPETGTVSDGMLWYEENLPPETILYSILFAGNVRMDSSRKQSEVSFATDEDVMNFMKEESNFPSVFQLGGNSTLGRGMLRRIWI</sequence>
<evidence type="ECO:0000256" key="1">
    <source>
        <dbReference type="ARBA" id="ARBA00023118"/>
    </source>
</evidence>
<accession>A0A1H3PQ36</accession>
<dbReference type="PANTHER" id="PTHR36700">
    <property type="entry name" value="CRISPR SYSTEM CMR SUBUNIT CMR4"/>
    <property type="match status" value="1"/>
</dbReference>
<evidence type="ECO:0000259" key="2">
    <source>
        <dbReference type="Pfam" id="PF03787"/>
    </source>
</evidence>
<keyword evidence="4" id="KW-1185">Reference proteome</keyword>
<keyword evidence="1" id="KW-0051">Antiviral defense</keyword>
<protein>
    <submittedName>
        <fullName evidence="3">CRISPR-associated protein Cmr4</fullName>
    </submittedName>
</protein>
<dbReference type="InterPro" id="IPR005537">
    <property type="entry name" value="RAMP_III_fam"/>
</dbReference>
<feature type="domain" description="CRISPR type III-associated protein" evidence="2">
    <location>
        <begin position="10"/>
        <end position="295"/>
    </location>
</feature>
<evidence type="ECO:0000313" key="3">
    <source>
        <dbReference type="EMBL" id="SDZ03071.1"/>
    </source>
</evidence>
<dbReference type="NCBIfam" id="TIGR02580">
    <property type="entry name" value="cas_RAMP_Cmr4"/>
    <property type="match status" value="1"/>
</dbReference>
<dbReference type="GO" id="GO:0051607">
    <property type="term" value="P:defense response to virus"/>
    <property type="evidence" value="ECO:0007669"/>
    <property type="project" value="UniProtKB-KW"/>
</dbReference>
<reference evidence="3 4" key="1">
    <citation type="submission" date="2016-10" db="EMBL/GenBank/DDBJ databases">
        <authorList>
            <person name="de Groot N.N."/>
        </authorList>
    </citation>
    <scope>NUCLEOTIDE SEQUENCE [LARGE SCALE GENOMIC DNA]</scope>
    <source>
        <strain evidence="3 4">APO</strain>
    </source>
</reference>
<dbReference type="STRING" id="159292.SAMN05192546_10716"/>
<dbReference type="Pfam" id="PF03787">
    <property type="entry name" value="RAMPs"/>
    <property type="match status" value="1"/>
</dbReference>